<dbReference type="Pfam" id="PF01478">
    <property type="entry name" value="Peptidase_A24"/>
    <property type="match status" value="1"/>
</dbReference>
<keyword evidence="3" id="KW-0812">Transmembrane</keyword>
<evidence type="ECO:0000256" key="3">
    <source>
        <dbReference type="SAM" id="Phobius"/>
    </source>
</evidence>
<sequence>MDDVLPRGLLLAAALLAAAATGPLLARTAVRLAARDAVARPGAARALASAAALAVLLCGAVLLTGARPATLAYAWTAGAAVVLAQVDLAVHRLPDRVTYPAAAVVAAALAADAALLGTWPDLLRALLAAAAAGGVSLLGALAGPSGLGLGDVKLLALLGLVLGWAGWGVLLAGVFLGLLAGAAVSLLLVATGRAGWRTALPFGPPLLLGAVLALLVEAPLA</sequence>
<dbReference type="GO" id="GO:0005886">
    <property type="term" value="C:plasma membrane"/>
    <property type="evidence" value="ECO:0007669"/>
    <property type="project" value="TreeGrafter"/>
</dbReference>
<dbReference type="GO" id="GO:0032259">
    <property type="term" value="P:methylation"/>
    <property type="evidence" value="ECO:0007669"/>
    <property type="project" value="UniProtKB-KW"/>
</dbReference>
<keyword evidence="5" id="KW-0489">Methyltransferase</keyword>
<dbReference type="Proteomes" id="UP000183642">
    <property type="component" value="Unassembled WGS sequence"/>
</dbReference>
<dbReference type="GO" id="GO:0006465">
    <property type="term" value="P:signal peptide processing"/>
    <property type="evidence" value="ECO:0007669"/>
    <property type="project" value="TreeGrafter"/>
</dbReference>
<evidence type="ECO:0000256" key="1">
    <source>
        <dbReference type="ARBA" id="ARBA00005801"/>
    </source>
</evidence>
<feature type="transmembrane region" description="Helical" evidence="3">
    <location>
        <begin position="202"/>
        <end position="220"/>
    </location>
</feature>
<feature type="transmembrane region" description="Helical" evidence="3">
    <location>
        <begin position="125"/>
        <end position="144"/>
    </location>
</feature>
<dbReference type="GO" id="GO:0008168">
    <property type="term" value="F:methyltransferase activity"/>
    <property type="evidence" value="ECO:0007669"/>
    <property type="project" value="UniProtKB-KW"/>
</dbReference>
<gene>
    <name evidence="5" type="ORF">SAMN05660359_04152</name>
</gene>
<feature type="domain" description="Prepilin type IV endopeptidase peptidase" evidence="4">
    <location>
        <begin position="78"/>
        <end position="184"/>
    </location>
</feature>
<protein>
    <submittedName>
        <fullName evidence="5">Leader peptidase (Prepilin peptidase) / N-methyltransferase</fullName>
    </submittedName>
</protein>
<dbReference type="Gene3D" id="1.20.120.1220">
    <property type="match status" value="1"/>
</dbReference>
<feature type="transmembrane region" description="Helical" evidence="3">
    <location>
        <begin position="164"/>
        <end position="190"/>
    </location>
</feature>
<keyword evidence="5" id="KW-0808">Transferase</keyword>
<dbReference type="InterPro" id="IPR014032">
    <property type="entry name" value="Peptidase_A24A_bac"/>
</dbReference>
<accession>A0A1I5HZB3</accession>
<dbReference type="RefSeq" id="WP_083427556.1">
    <property type="nucleotide sequence ID" value="NZ_FOWE01000011.1"/>
</dbReference>
<dbReference type="PANTHER" id="PTHR30487">
    <property type="entry name" value="TYPE 4 PREPILIN-LIKE PROTEINS LEADER PEPTIDE-PROCESSING ENZYME"/>
    <property type="match status" value="1"/>
</dbReference>
<reference evidence="6" key="1">
    <citation type="submission" date="2016-10" db="EMBL/GenBank/DDBJ databases">
        <authorList>
            <person name="Varghese N."/>
            <person name="Submissions S."/>
        </authorList>
    </citation>
    <scope>NUCLEOTIDE SEQUENCE [LARGE SCALE GENOMIC DNA]</scope>
    <source>
        <strain evidence="6">DSM 43161</strain>
    </source>
</reference>
<organism evidence="5 6">
    <name type="scientific">Geodermatophilus obscurus</name>
    <dbReference type="NCBI Taxonomy" id="1861"/>
    <lineage>
        <taxon>Bacteria</taxon>
        <taxon>Bacillati</taxon>
        <taxon>Actinomycetota</taxon>
        <taxon>Actinomycetes</taxon>
        <taxon>Geodermatophilales</taxon>
        <taxon>Geodermatophilaceae</taxon>
        <taxon>Geodermatophilus</taxon>
    </lineage>
</organism>
<keyword evidence="3" id="KW-0472">Membrane</keyword>
<dbReference type="InterPro" id="IPR000045">
    <property type="entry name" value="Prepilin_IV_endopep_pep"/>
</dbReference>
<evidence type="ECO:0000313" key="6">
    <source>
        <dbReference type="Proteomes" id="UP000183642"/>
    </source>
</evidence>
<dbReference type="EMBL" id="FOWE01000011">
    <property type="protein sequence ID" value="SFO53597.1"/>
    <property type="molecule type" value="Genomic_DNA"/>
</dbReference>
<dbReference type="InterPro" id="IPR050882">
    <property type="entry name" value="Prepilin_peptidase/N-MTase"/>
</dbReference>
<evidence type="ECO:0000259" key="4">
    <source>
        <dbReference type="Pfam" id="PF01478"/>
    </source>
</evidence>
<dbReference type="PANTHER" id="PTHR30487:SF0">
    <property type="entry name" value="PREPILIN LEADER PEPTIDASE_N-METHYLTRANSFERASE-RELATED"/>
    <property type="match status" value="1"/>
</dbReference>
<feature type="transmembrane region" description="Helical" evidence="3">
    <location>
        <begin position="97"/>
        <end position="118"/>
    </location>
</feature>
<evidence type="ECO:0000313" key="5">
    <source>
        <dbReference type="EMBL" id="SFO53597.1"/>
    </source>
</evidence>
<feature type="transmembrane region" description="Helical" evidence="3">
    <location>
        <begin position="42"/>
        <end position="63"/>
    </location>
</feature>
<name>A0A1I5HZB3_9ACTN</name>
<dbReference type="GO" id="GO:0004190">
    <property type="term" value="F:aspartic-type endopeptidase activity"/>
    <property type="evidence" value="ECO:0007669"/>
    <property type="project" value="InterPro"/>
</dbReference>
<dbReference type="AlphaFoldDB" id="A0A1I5HZB3"/>
<keyword evidence="3" id="KW-1133">Transmembrane helix</keyword>
<keyword evidence="6" id="KW-1185">Reference proteome</keyword>
<evidence type="ECO:0000256" key="2">
    <source>
        <dbReference type="RuleBase" id="RU003793"/>
    </source>
</evidence>
<comment type="similarity">
    <text evidence="1 2">Belongs to the peptidase A24 family.</text>
</comment>
<proteinExistence type="inferred from homology"/>
<dbReference type="PRINTS" id="PR00864">
    <property type="entry name" value="PREPILNPTASE"/>
</dbReference>